<proteinExistence type="predicted"/>
<sequence length="76" mass="8607">MAEITENDIKIMQQHSPTEWGLPTSLGTPKDYACLCKLGLLEFMDFFENGRHTMKFGLSRDGKSLLDDSVKPGMRK</sequence>
<dbReference type="EMBL" id="LAZR01002135">
    <property type="protein sequence ID" value="KKN33999.1"/>
    <property type="molecule type" value="Genomic_DNA"/>
</dbReference>
<protein>
    <submittedName>
        <fullName evidence="1">Uncharacterized protein</fullName>
    </submittedName>
</protein>
<evidence type="ECO:0000313" key="1">
    <source>
        <dbReference type="EMBL" id="KKN33999.1"/>
    </source>
</evidence>
<gene>
    <name evidence="1" type="ORF">LCGC14_0798120</name>
</gene>
<reference evidence="1" key="1">
    <citation type="journal article" date="2015" name="Nature">
        <title>Complex archaea that bridge the gap between prokaryotes and eukaryotes.</title>
        <authorList>
            <person name="Spang A."/>
            <person name="Saw J.H."/>
            <person name="Jorgensen S.L."/>
            <person name="Zaremba-Niedzwiedzka K."/>
            <person name="Martijn J."/>
            <person name="Lind A.E."/>
            <person name="van Eijk R."/>
            <person name="Schleper C."/>
            <person name="Guy L."/>
            <person name="Ettema T.J."/>
        </authorList>
    </citation>
    <scope>NUCLEOTIDE SEQUENCE</scope>
</reference>
<dbReference type="AlphaFoldDB" id="A0A0F9PUX6"/>
<name>A0A0F9PUX6_9ZZZZ</name>
<accession>A0A0F9PUX6</accession>
<comment type="caution">
    <text evidence="1">The sequence shown here is derived from an EMBL/GenBank/DDBJ whole genome shotgun (WGS) entry which is preliminary data.</text>
</comment>
<organism evidence="1">
    <name type="scientific">marine sediment metagenome</name>
    <dbReference type="NCBI Taxonomy" id="412755"/>
    <lineage>
        <taxon>unclassified sequences</taxon>
        <taxon>metagenomes</taxon>
        <taxon>ecological metagenomes</taxon>
    </lineage>
</organism>